<gene>
    <name evidence="3" type="ORF">HPDFL43_07509</name>
</gene>
<comment type="caution">
    <text evidence="3">The sequence shown here is derived from an EMBL/GenBank/DDBJ whole genome shotgun (WGS) entry which is preliminary data.</text>
</comment>
<protein>
    <submittedName>
        <fullName evidence="3">Septum formation initiator</fullName>
    </submittedName>
</protein>
<name>A9D8R4_HOEPD</name>
<dbReference type="Pfam" id="PF04977">
    <property type="entry name" value="DivIC"/>
    <property type="match status" value="1"/>
</dbReference>
<keyword evidence="2" id="KW-0812">Transmembrane</keyword>
<reference evidence="3 4" key="1">
    <citation type="submission" date="2007-10" db="EMBL/GenBank/DDBJ databases">
        <authorList>
            <person name="Wagner-Dobler I."/>
            <person name="Ferriera S."/>
            <person name="Johnson J."/>
            <person name="Kravitz S."/>
            <person name="Beeson K."/>
            <person name="Sutton G."/>
            <person name="Rogers Y.-H."/>
            <person name="Friedman R."/>
            <person name="Frazier M."/>
            <person name="Venter J.C."/>
        </authorList>
    </citation>
    <scope>NUCLEOTIDE SEQUENCE [LARGE SCALE GENOMIC DNA]</scope>
    <source>
        <strain evidence="3 4">DFL-43</strain>
    </source>
</reference>
<evidence type="ECO:0000313" key="3">
    <source>
        <dbReference type="EMBL" id="EDQ32777.1"/>
    </source>
</evidence>
<dbReference type="STRING" id="411684.HPDFL43_07509"/>
<keyword evidence="1" id="KW-0175">Coiled coil</keyword>
<keyword evidence="2" id="KW-1133">Transmembrane helix</keyword>
<feature type="transmembrane region" description="Helical" evidence="2">
    <location>
        <begin position="12"/>
        <end position="29"/>
    </location>
</feature>
<organism evidence="3 4">
    <name type="scientific">Hoeflea phototrophica (strain DSM 17068 / NCIMB 14078 / DFL-43)</name>
    <dbReference type="NCBI Taxonomy" id="411684"/>
    <lineage>
        <taxon>Bacteria</taxon>
        <taxon>Pseudomonadati</taxon>
        <taxon>Pseudomonadota</taxon>
        <taxon>Alphaproteobacteria</taxon>
        <taxon>Hyphomicrobiales</taxon>
        <taxon>Rhizobiaceae</taxon>
        <taxon>Hoeflea</taxon>
    </lineage>
</organism>
<dbReference type="eggNOG" id="COG2919">
    <property type="taxonomic scope" value="Bacteria"/>
</dbReference>
<dbReference type="EMBL" id="ABIA03000002">
    <property type="protein sequence ID" value="EDQ32777.1"/>
    <property type="molecule type" value="Genomic_DNA"/>
</dbReference>
<evidence type="ECO:0000256" key="2">
    <source>
        <dbReference type="SAM" id="Phobius"/>
    </source>
</evidence>
<sequence length="102" mass="11966">MRTQFRRQQSWGLWVIPVLSIGCFVYFGFHSWHGDFGLNATAALEQRRVELTERLATLTERRQHLETRVKLLSDGIVEADALDERARLMLNVAREDEIVYFN</sequence>
<evidence type="ECO:0000256" key="1">
    <source>
        <dbReference type="SAM" id="Coils"/>
    </source>
</evidence>
<keyword evidence="2" id="KW-0472">Membrane</keyword>
<dbReference type="OrthoDB" id="9815600at2"/>
<dbReference type="RefSeq" id="WP_007197285.1">
    <property type="nucleotide sequence ID" value="NZ_CM002917.1"/>
</dbReference>
<accession>A9D8R4</accession>
<dbReference type="PROSITE" id="PS51257">
    <property type="entry name" value="PROKAR_LIPOPROTEIN"/>
    <property type="match status" value="1"/>
</dbReference>
<dbReference type="AlphaFoldDB" id="A9D8R4"/>
<dbReference type="Proteomes" id="UP000004291">
    <property type="component" value="Chromosome"/>
</dbReference>
<dbReference type="InterPro" id="IPR007060">
    <property type="entry name" value="FtsL/DivIC"/>
</dbReference>
<reference evidence="3 4" key="2">
    <citation type="submission" date="2012-06" db="EMBL/GenBank/DDBJ databases">
        <authorList>
            <person name="Fiebig A."/>
        </authorList>
    </citation>
    <scope>NUCLEOTIDE SEQUENCE [LARGE SCALE GENOMIC DNA]</scope>
    <source>
        <strain evidence="3 4">DFL-43</strain>
    </source>
</reference>
<evidence type="ECO:0000313" key="4">
    <source>
        <dbReference type="Proteomes" id="UP000004291"/>
    </source>
</evidence>
<dbReference type="HOGENOM" id="CLU_159931_0_0_5"/>
<keyword evidence="4" id="KW-1185">Reference proteome</keyword>
<proteinExistence type="predicted"/>
<feature type="coiled-coil region" evidence="1">
    <location>
        <begin position="41"/>
        <end position="68"/>
    </location>
</feature>